<keyword evidence="1" id="KW-1133">Transmembrane helix</keyword>
<dbReference type="InterPro" id="IPR032675">
    <property type="entry name" value="LRR_dom_sf"/>
</dbReference>
<protein>
    <recommendedName>
        <fullName evidence="4">LRRCT domain-containing protein</fullName>
    </recommendedName>
</protein>
<gene>
    <name evidence="2" type="ORF">GSOID_T00003845001</name>
</gene>
<sequence>MKSLIFPFLSFCKADFCSLKSNDKILKTNLTENGVCDFEKREIEFFTDLQIPPFLRLLNFRNNKLTSLNETIDFSAAEIVDFSFNNLSCIPDLQKSAQLILLHGNPINCEIENFEPFFGFKPIRVNSKNLEFVCQTPNSLAGRSISSLTLKEIENARNLEEEINEEFCSHVGVIFASISITLFIMISIFAIVTYRNRNSPFWSLLQSSDKNGTFDMNFDGDRDSLAF</sequence>
<evidence type="ECO:0000313" key="3">
    <source>
        <dbReference type="Proteomes" id="UP000001307"/>
    </source>
</evidence>
<evidence type="ECO:0000256" key="1">
    <source>
        <dbReference type="SAM" id="Phobius"/>
    </source>
</evidence>
<keyword evidence="1" id="KW-0812">Transmembrane</keyword>
<keyword evidence="1" id="KW-0472">Membrane</keyword>
<name>E4XTN8_OIKDI</name>
<dbReference type="InParanoid" id="E4XTN8"/>
<dbReference type="OrthoDB" id="10466372at2759"/>
<proteinExistence type="predicted"/>
<dbReference type="EMBL" id="FN653159">
    <property type="protein sequence ID" value="CBY13100.1"/>
    <property type="molecule type" value="Genomic_DNA"/>
</dbReference>
<dbReference type="SUPFAM" id="SSF52058">
    <property type="entry name" value="L domain-like"/>
    <property type="match status" value="1"/>
</dbReference>
<organism evidence="2">
    <name type="scientific">Oikopleura dioica</name>
    <name type="common">Tunicate</name>
    <dbReference type="NCBI Taxonomy" id="34765"/>
    <lineage>
        <taxon>Eukaryota</taxon>
        <taxon>Metazoa</taxon>
        <taxon>Chordata</taxon>
        <taxon>Tunicata</taxon>
        <taxon>Appendicularia</taxon>
        <taxon>Copelata</taxon>
        <taxon>Oikopleuridae</taxon>
        <taxon>Oikopleura</taxon>
    </lineage>
</organism>
<dbReference type="Gene3D" id="3.80.10.10">
    <property type="entry name" value="Ribonuclease Inhibitor"/>
    <property type="match status" value="1"/>
</dbReference>
<dbReference type="Proteomes" id="UP000001307">
    <property type="component" value="Unassembled WGS sequence"/>
</dbReference>
<accession>E4XTN8</accession>
<evidence type="ECO:0008006" key="4">
    <source>
        <dbReference type="Google" id="ProtNLM"/>
    </source>
</evidence>
<dbReference type="AlphaFoldDB" id="E4XTN8"/>
<reference evidence="2" key="1">
    <citation type="journal article" date="2010" name="Science">
        <title>Plasticity of animal genome architecture unmasked by rapid evolution of a pelagic tunicate.</title>
        <authorList>
            <person name="Denoeud F."/>
            <person name="Henriet S."/>
            <person name="Mungpakdee S."/>
            <person name="Aury J.M."/>
            <person name="Da Silva C."/>
            <person name="Brinkmann H."/>
            <person name="Mikhaleva J."/>
            <person name="Olsen L.C."/>
            <person name="Jubin C."/>
            <person name="Canestro C."/>
            <person name="Bouquet J.M."/>
            <person name="Danks G."/>
            <person name="Poulain J."/>
            <person name="Campsteijn C."/>
            <person name="Adamski M."/>
            <person name="Cross I."/>
            <person name="Yadetie F."/>
            <person name="Muffato M."/>
            <person name="Louis A."/>
            <person name="Butcher S."/>
            <person name="Tsagkogeorga G."/>
            <person name="Konrad A."/>
            <person name="Singh S."/>
            <person name="Jensen M.F."/>
            <person name="Cong E.H."/>
            <person name="Eikeseth-Otteraa H."/>
            <person name="Noel B."/>
            <person name="Anthouard V."/>
            <person name="Porcel B.M."/>
            <person name="Kachouri-Lafond R."/>
            <person name="Nishino A."/>
            <person name="Ugolini M."/>
            <person name="Chourrout P."/>
            <person name="Nishida H."/>
            <person name="Aasland R."/>
            <person name="Huzurbazar S."/>
            <person name="Westhof E."/>
            <person name="Delsuc F."/>
            <person name="Lehrach H."/>
            <person name="Reinhardt R."/>
            <person name="Weissenbach J."/>
            <person name="Roy S.W."/>
            <person name="Artiguenave F."/>
            <person name="Postlethwait J.H."/>
            <person name="Manak J.R."/>
            <person name="Thompson E.M."/>
            <person name="Jaillon O."/>
            <person name="Du Pasquier L."/>
            <person name="Boudinot P."/>
            <person name="Liberles D.A."/>
            <person name="Volff J.N."/>
            <person name="Philippe H."/>
            <person name="Lenhard B."/>
            <person name="Roest Crollius H."/>
            <person name="Wincker P."/>
            <person name="Chourrout D."/>
        </authorList>
    </citation>
    <scope>NUCLEOTIDE SEQUENCE [LARGE SCALE GENOMIC DNA]</scope>
</reference>
<feature type="transmembrane region" description="Helical" evidence="1">
    <location>
        <begin position="171"/>
        <end position="194"/>
    </location>
</feature>
<evidence type="ECO:0000313" key="2">
    <source>
        <dbReference type="EMBL" id="CBY13100.1"/>
    </source>
</evidence>
<keyword evidence="3" id="KW-1185">Reference proteome</keyword>